<feature type="region of interest" description="Disordered" evidence="1">
    <location>
        <begin position="871"/>
        <end position="936"/>
    </location>
</feature>
<feature type="region of interest" description="Disordered" evidence="1">
    <location>
        <begin position="242"/>
        <end position="265"/>
    </location>
</feature>
<feature type="compositionally biased region" description="Low complexity" evidence="1">
    <location>
        <begin position="494"/>
        <end position="512"/>
    </location>
</feature>
<sequence>MAYYREHVYLFFFGICRLLQRRNVLAQLLPRLAPHENLNPLPKASPLPPSSSSSSSSSAPSSSRSSLSSLSSPSSYSSLSSSVASRDEGRRSRKKIQPSLSSSEPAPLSSSVPRPREESEPCLSAPLSAFAPSPLVPYELNWVAAVRLSRLARSLIRQGRRELRQREKPRGGSVFSSRTVCSPFKLESAEVIEQASQALRLIRACQLVRPSWLCRTFAEYPLQKQLASFTAELAASLAASSTSSSPLTSSAAPVARDTSPADSRLATRRDALHAAPASLVSGGGDTVPEGNSNGEETEPEPRDTRLIQEFQRYTGNLRPFGEAPADKAILLKAEAFRRNVARRLYRTDALRVSLSALAPASRAALEAIYTTKQNSLLLRPGNFEKVAQLLPSWELRQAWTAFCFPSSLELASEEPEAPAASASFSAAKCTPFGRSQHAKREAARERLAKDLLEILQLQQAQALREGFPSWGHKQLEASLAFCARAGEIVEAQETIKTPETAETPETVETAKANGGERRGADGCRTDLGTEARRAATERAADAAQEGGATRGREGPSGTRDEGKRAEERIQRIHRLFRLIQREMKKGARGVDELGEAVERAVARERREREREANKRREASPGLTSVATAPLAKGEKKKKGKEKIDIADWLFAAAKVLKRSGADLRSSRFFSLNETLPKLVSLTEEVYGVRLVSLRGKAWKGFGRSFVGMPYLSDVFAVFDIDAASASASTSSTALDSLPSARLLDSLLVSAYGPQTSILSGLLPQASQSPVSLLAPVTPPSRSSFRGFLYFLPCEPLRLSHHFRAWSRDAPLLPSASLVAPGHAFAFGRLAPGPAGPEADRPMTLQEMDILLQVLTMGIKALLSAPGTAPPFASCGTEGKTPHRSSASEAPPSSPPFAQARSDASGVAAPAIRSRSLEQGEGRNELPQRSPVAKQQRESLGAVEALLRRSKEVSPCALTGDIVALTGQLDVPLPLDVQQSFCFLSGLLLQEASRLKALAFDPTAKGQAKRMSDDEARGQKPTIVDFLSLNGFFVHAFLDFHLHVTFNPRGATPKSLETFIRDKLESVLPYKLPESFDIFSLPGLQNYNAILSGTGVSYLLGQIGATLLLKELRSRERRKDKSSPASPARPVSGKQSSSASGSRRKEDGETSKRDKKKETEIRDFREIKSLFWYPERACTATSPRAESHEDKGKAWGIETDEKLLKEGIKEIIQDVYGASEGGTK</sequence>
<protein>
    <submittedName>
        <fullName evidence="2">Uncharacterized protein</fullName>
    </submittedName>
</protein>
<feature type="compositionally biased region" description="Basic and acidic residues" evidence="1">
    <location>
        <begin position="602"/>
        <end position="618"/>
    </location>
</feature>
<feature type="region of interest" description="Disordered" evidence="1">
    <location>
        <begin position="493"/>
        <end position="567"/>
    </location>
</feature>
<dbReference type="EMBL" id="FR823388">
    <property type="protein sequence ID" value="CBZ52198.1"/>
    <property type="molecule type" value="Genomic_DNA"/>
</dbReference>
<dbReference type="Proteomes" id="UP000007494">
    <property type="component" value="Chromosome VIIa"/>
</dbReference>
<feature type="compositionally biased region" description="Basic and acidic residues" evidence="1">
    <location>
        <begin position="914"/>
        <end position="925"/>
    </location>
</feature>
<proteinExistence type="predicted"/>
<dbReference type="RefSeq" id="XP_003882230.1">
    <property type="nucleotide sequence ID" value="XM_003882181.1"/>
</dbReference>
<reference evidence="4" key="3">
    <citation type="journal article" date="2012" name="PLoS Pathog.">
        <title>Comparative genomics of the apicomplexan parasites Toxoplasma gondii and Neospora caninum: Coccidia differing in host range and transmission strategy.</title>
        <authorList>
            <person name="Reid A.J."/>
            <person name="Vermont S.J."/>
            <person name="Cotton J.A."/>
            <person name="Harris D."/>
            <person name="Hill-Cawthorne G.A."/>
            <person name="Konen-Waisman S."/>
            <person name="Latham S.M."/>
            <person name="Mourier T."/>
            <person name="Norton R."/>
            <person name="Quail M.A."/>
            <person name="Sanders M."/>
            <person name="Shanmugam D."/>
            <person name="Sohal A."/>
            <person name="Wasmuth J.D."/>
            <person name="Brunk B."/>
            <person name="Grigg M.E."/>
            <person name="Howard J.C."/>
            <person name="Parkinson J."/>
            <person name="Roos D.S."/>
            <person name="Trees A.J."/>
            <person name="Berriman M."/>
            <person name="Pain A."/>
            <person name="Wastling J.M."/>
        </authorList>
    </citation>
    <scope>NUCLEOTIDE SEQUENCE [LARGE SCALE GENOMIC DNA]</scope>
    <source>
        <strain evidence="4">Liverpool</strain>
    </source>
</reference>
<gene>
    <name evidence="3" type="ORF">BN1204_019870</name>
    <name evidence="2" type="ORF">NCLIV_019870</name>
</gene>
<reference evidence="2" key="1">
    <citation type="submission" date="2011-02" db="EMBL/GenBank/DDBJ databases">
        <authorList>
            <person name="Aslett M."/>
        </authorList>
    </citation>
    <scope>NUCLEOTIDE SEQUENCE</scope>
    <source>
        <strain evidence="2">Liverpool</strain>
    </source>
</reference>
<feature type="region of interest" description="Disordered" evidence="1">
    <location>
        <begin position="1113"/>
        <end position="1159"/>
    </location>
</feature>
<evidence type="ECO:0000313" key="3">
    <source>
        <dbReference type="EMBL" id="CEL66165.1"/>
    </source>
</evidence>
<reference evidence="3" key="4">
    <citation type="journal article" date="2015" name="PLoS ONE">
        <title>Comprehensive Evaluation of Toxoplasma gondii VEG and Neospora caninum LIV Genomes with Tachyzoite Stage Transcriptome and Proteome Defines Novel Transcript Features.</title>
        <authorList>
            <person name="Ramaprasad A."/>
            <person name="Mourier T."/>
            <person name="Naeem R."/>
            <person name="Malas T.B."/>
            <person name="Moussa E."/>
            <person name="Panigrahi A."/>
            <person name="Vermont S.J."/>
            <person name="Otto T.D."/>
            <person name="Wastling J."/>
            <person name="Pain A."/>
        </authorList>
    </citation>
    <scope>NUCLEOTIDE SEQUENCE</scope>
    <source>
        <strain evidence="3">Liverpool</strain>
    </source>
</reference>
<feature type="compositionally biased region" description="Low complexity" evidence="1">
    <location>
        <begin position="1131"/>
        <end position="1140"/>
    </location>
</feature>
<dbReference type="GeneID" id="13443963"/>
<evidence type="ECO:0000313" key="4">
    <source>
        <dbReference type="Proteomes" id="UP000007494"/>
    </source>
</evidence>
<feature type="compositionally biased region" description="Low complexity" evidence="1">
    <location>
        <begin position="98"/>
        <end position="113"/>
    </location>
</feature>
<feature type="region of interest" description="Disordered" evidence="1">
    <location>
        <begin position="602"/>
        <end position="636"/>
    </location>
</feature>
<dbReference type="VEuPathDB" id="ToxoDB:NCLIV_019870"/>
<dbReference type="EMBL" id="LN714481">
    <property type="protein sequence ID" value="CEL66165.1"/>
    <property type="molecule type" value="Genomic_DNA"/>
</dbReference>
<feature type="compositionally biased region" description="Low complexity" evidence="1">
    <location>
        <begin position="884"/>
        <end position="901"/>
    </location>
</feature>
<feature type="region of interest" description="Disordered" evidence="1">
    <location>
        <begin position="277"/>
        <end position="304"/>
    </location>
</feature>
<dbReference type="eggNOG" id="ENOG502QYN3">
    <property type="taxonomic scope" value="Eukaryota"/>
</dbReference>
<feature type="region of interest" description="Disordered" evidence="1">
    <location>
        <begin position="40"/>
        <end position="120"/>
    </location>
</feature>
<reference evidence="2" key="2">
    <citation type="submission" date="2011-03" db="EMBL/GenBank/DDBJ databases">
        <title>Comparative genomics and transcriptomics of Neospora caninum and Toxoplasma gondii.</title>
        <authorList>
            <person name="Reid A.J."/>
            <person name="Sohal A."/>
            <person name="Harris D."/>
            <person name="Quail M."/>
            <person name="Sanders M."/>
            <person name="Berriman M."/>
            <person name="Wastling J.M."/>
            <person name="Pain A."/>
        </authorList>
    </citation>
    <scope>NUCLEOTIDE SEQUENCE</scope>
    <source>
        <strain evidence="2">Liverpool</strain>
    </source>
</reference>
<evidence type="ECO:0000256" key="1">
    <source>
        <dbReference type="SAM" id="MobiDB-lite"/>
    </source>
</evidence>
<accession>F0VEQ4</accession>
<dbReference type="OrthoDB" id="332682at2759"/>
<evidence type="ECO:0000313" key="2">
    <source>
        <dbReference type="EMBL" id="CBZ52198.1"/>
    </source>
</evidence>
<name>F0VEQ4_NEOCL</name>
<dbReference type="AlphaFoldDB" id="F0VEQ4"/>
<feature type="compositionally biased region" description="Low complexity" evidence="1">
    <location>
        <begin position="50"/>
        <end position="84"/>
    </location>
</feature>
<dbReference type="InParanoid" id="F0VEQ4"/>
<feature type="compositionally biased region" description="Basic and acidic residues" evidence="1">
    <location>
        <begin position="514"/>
        <end position="540"/>
    </location>
</feature>
<organism evidence="2 4">
    <name type="scientific">Neospora caninum (strain Liverpool)</name>
    <dbReference type="NCBI Taxonomy" id="572307"/>
    <lineage>
        <taxon>Eukaryota</taxon>
        <taxon>Sar</taxon>
        <taxon>Alveolata</taxon>
        <taxon>Apicomplexa</taxon>
        <taxon>Conoidasida</taxon>
        <taxon>Coccidia</taxon>
        <taxon>Eucoccidiorida</taxon>
        <taxon>Eimeriorina</taxon>
        <taxon>Sarcocystidae</taxon>
        <taxon>Neospora</taxon>
    </lineage>
</organism>
<feature type="compositionally biased region" description="Low complexity" evidence="1">
    <location>
        <begin position="242"/>
        <end position="252"/>
    </location>
</feature>
<feature type="compositionally biased region" description="Basic and acidic residues" evidence="1">
    <location>
        <begin position="1142"/>
        <end position="1159"/>
    </location>
</feature>
<dbReference type="OMA" id="MAYYREH"/>
<keyword evidence="4" id="KW-1185">Reference proteome</keyword>
<feature type="compositionally biased region" description="Basic and acidic residues" evidence="1">
    <location>
        <begin position="550"/>
        <end position="567"/>
    </location>
</feature>